<dbReference type="SUPFAM" id="SSF48695">
    <property type="entry name" value="Multiheme cytochromes"/>
    <property type="match status" value="1"/>
</dbReference>
<dbReference type="EMBL" id="SMFL01000014">
    <property type="protein sequence ID" value="TDE10787.1"/>
    <property type="molecule type" value="Genomic_DNA"/>
</dbReference>
<name>A0A4R5DCQ9_9BACT</name>
<organism evidence="1 2">
    <name type="scientific">Dyadobacter psychrotolerans</name>
    <dbReference type="NCBI Taxonomy" id="2541721"/>
    <lineage>
        <taxon>Bacteria</taxon>
        <taxon>Pseudomonadati</taxon>
        <taxon>Bacteroidota</taxon>
        <taxon>Cytophagia</taxon>
        <taxon>Cytophagales</taxon>
        <taxon>Spirosomataceae</taxon>
        <taxon>Dyadobacter</taxon>
    </lineage>
</organism>
<evidence type="ECO:0000313" key="2">
    <source>
        <dbReference type="Proteomes" id="UP000294850"/>
    </source>
</evidence>
<sequence length="200" mass="22119">MLKLTFFKVMIIGLGLTGMLNATVLVNYKDTSLLKPVNEDDREKSLKAFGTVMEVIKSPRCINCHPTNDIPRQGNVHRLHPFNVNRGEDDHGGLVQKCATCHHKENNGYTNVPGAPHWGLAPKTMGWFGLTDVEIAHALLDKSKNGGRSPADLVKHMSTDSLVLWAWNPGKGRSAPPVPVDEFRKALDEWLETGAHIPDK</sequence>
<dbReference type="OrthoDB" id="656942at2"/>
<reference evidence="1 2" key="1">
    <citation type="submission" date="2019-03" db="EMBL/GenBank/DDBJ databases">
        <title>Dyadobacter AR-3-6 sp. nov., isolated from arctic soil.</title>
        <authorList>
            <person name="Chaudhary D.K."/>
        </authorList>
    </citation>
    <scope>NUCLEOTIDE SEQUENCE [LARGE SCALE GENOMIC DNA]</scope>
    <source>
        <strain evidence="1 2">AR-3-6</strain>
    </source>
</reference>
<proteinExistence type="predicted"/>
<keyword evidence="2" id="KW-1185">Reference proteome</keyword>
<dbReference type="Proteomes" id="UP000294850">
    <property type="component" value="Unassembled WGS sequence"/>
</dbReference>
<dbReference type="RefSeq" id="WP_131961513.1">
    <property type="nucleotide sequence ID" value="NZ_SMFL01000014.1"/>
</dbReference>
<accession>A0A4R5DCQ9</accession>
<protein>
    <submittedName>
        <fullName evidence="1">Uncharacterized protein</fullName>
    </submittedName>
</protein>
<evidence type="ECO:0000313" key="1">
    <source>
        <dbReference type="EMBL" id="TDE10787.1"/>
    </source>
</evidence>
<dbReference type="AlphaFoldDB" id="A0A4R5DCQ9"/>
<dbReference type="InterPro" id="IPR036280">
    <property type="entry name" value="Multihaem_cyt_sf"/>
</dbReference>
<comment type="caution">
    <text evidence="1">The sequence shown here is derived from an EMBL/GenBank/DDBJ whole genome shotgun (WGS) entry which is preliminary data.</text>
</comment>
<gene>
    <name evidence="1" type="ORF">E0F88_27320</name>
</gene>